<evidence type="ECO:0000256" key="4">
    <source>
        <dbReference type="ARBA" id="ARBA00023172"/>
    </source>
</evidence>
<dbReference type="GO" id="GO:0006313">
    <property type="term" value="P:DNA transposition"/>
    <property type="evidence" value="ECO:0007669"/>
    <property type="project" value="InterPro"/>
</dbReference>
<dbReference type="SUPFAM" id="SSF53098">
    <property type="entry name" value="Ribonuclease H-like"/>
    <property type="match status" value="1"/>
</dbReference>
<proteinExistence type="inferred from homology"/>
<comment type="caution">
    <text evidence="6">The sequence shown here is derived from an EMBL/GenBank/DDBJ whole genome shotgun (WGS) entry which is preliminary data.</text>
</comment>
<dbReference type="PANTHER" id="PTHR33258:SF1">
    <property type="entry name" value="TRANSPOSASE INSL FOR INSERTION SEQUENCE ELEMENT IS186A-RELATED"/>
    <property type="match status" value="1"/>
</dbReference>
<keyword evidence="7" id="KW-1185">Reference proteome</keyword>
<keyword evidence="2" id="KW-0815">Transposition</keyword>
<keyword evidence="3" id="KW-0238">DNA-binding</keyword>
<comment type="similarity">
    <text evidence="1">Belongs to the transposase 11 family.</text>
</comment>
<reference evidence="6 7" key="1">
    <citation type="submission" date="2019-07" db="EMBL/GenBank/DDBJ databases">
        <title>Whole genome shotgun sequence of Brevifollis gellanilyticus NBRC 108608.</title>
        <authorList>
            <person name="Hosoyama A."/>
            <person name="Uohara A."/>
            <person name="Ohji S."/>
            <person name="Ichikawa N."/>
        </authorList>
    </citation>
    <scope>NUCLEOTIDE SEQUENCE [LARGE SCALE GENOMIC DNA]</scope>
    <source>
        <strain evidence="6 7">NBRC 108608</strain>
    </source>
</reference>
<evidence type="ECO:0000256" key="3">
    <source>
        <dbReference type="ARBA" id="ARBA00023125"/>
    </source>
</evidence>
<dbReference type="PANTHER" id="PTHR33258">
    <property type="entry name" value="TRANSPOSASE INSL FOR INSERTION SEQUENCE ELEMENT IS186A-RELATED"/>
    <property type="match status" value="1"/>
</dbReference>
<evidence type="ECO:0000313" key="7">
    <source>
        <dbReference type="Proteomes" id="UP000321577"/>
    </source>
</evidence>
<gene>
    <name evidence="6" type="ORF">BGE01nite_57700</name>
</gene>
<dbReference type="AlphaFoldDB" id="A0A512MIC4"/>
<dbReference type="GO" id="GO:0003677">
    <property type="term" value="F:DNA binding"/>
    <property type="evidence" value="ECO:0007669"/>
    <property type="project" value="UniProtKB-KW"/>
</dbReference>
<dbReference type="InterPro" id="IPR002559">
    <property type="entry name" value="Transposase_11"/>
</dbReference>
<accession>A0A512MIC4</accession>
<sequence>MLDEVMPSHPVHPSEHDPRRTLHQRDYFSLFLLGLFNPVITSMRALCQTSTLRRTQSALGTMPVSLGSFSEAQSLFEAQLLKAVLERLCQDMPAPNKEFGTGIDPRSLRVVDSTLWYVLPRMEWATWRRNYKNQRAVRLHLKYRLSDGVPATGITAKGTLCERKALRQQLQAGEFYIGDRNYGQDYDYLQELSAAGCGFLMRLRQNQVCVQTVSSLPLSADDVAAGVCRDEWVMLGRTARYQRGEFRLIVVDRPDMEEPVWLVSNQAPEQLAAAELATLYRQRWEVEGFFRWLKCLLPCRHWLAESENGVAIQIYSALICAVLLTQRLGRRPSKRMLEMLAFQQMQEASDEEVAEALRLEHLRATRARQPRYGRLVKERQATR</sequence>
<dbReference type="Pfam" id="PF01609">
    <property type="entry name" value="DDE_Tnp_1"/>
    <property type="match status" value="1"/>
</dbReference>
<dbReference type="GO" id="GO:0004803">
    <property type="term" value="F:transposase activity"/>
    <property type="evidence" value="ECO:0007669"/>
    <property type="project" value="InterPro"/>
</dbReference>
<dbReference type="InterPro" id="IPR047952">
    <property type="entry name" value="Transpos_IS4"/>
</dbReference>
<dbReference type="Proteomes" id="UP000321577">
    <property type="component" value="Unassembled WGS sequence"/>
</dbReference>
<evidence type="ECO:0000256" key="1">
    <source>
        <dbReference type="ARBA" id="ARBA00010075"/>
    </source>
</evidence>
<evidence type="ECO:0000259" key="5">
    <source>
        <dbReference type="Pfam" id="PF01609"/>
    </source>
</evidence>
<dbReference type="InterPro" id="IPR012337">
    <property type="entry name" value="RNaseH-like_sf"/>
</dbReference>
<dbReference type="Gene3D" id="3.90.350.10">
    <property type="entry name" value="Transposase Inhibitor Protein From Tn5, Chain A, domain 1"/>
    <property type="match status" value="1"/>
</dbReference>
<dbReference type="NCBIfam" id="NF033592">
    <property type="entry name" value="transpos_IS4_1"/>
    <property type="match status" value="1"/>
</dbReference>
<evidence type="ECO:0000256" key="2">
    <source>
        <dbReference type="ARBA" id="ARBA00022578"/>
    </source>
</evidence>
<keyword evidence="4" id="KW-0233">DNA recombination</keyword>
<protein>
    <recommendedName>
        <fullName evidence="5">Transposase IS4-like domain-containing protein</fullName>
    </recommendedName>
</protein>
<name>A0A512MIC4_9BACT</name>
<feature type="domain" description="Transposase IS4-like" evidence="5">
    <location>
        <begin position="106"/>
        <end position="323"/>
    </location>
</feature>
<dbReference type="EMBL" id="BKAG01000120">
    <property type="protein sequence ID" value="GEP46479.1"/>
    <property type="molecule type" value="Genomic_DNA"/>
</dbReference>
<organism evidence="6 7">
    <name type="scientific">Brevifollis gellanilyticus</name>
    <dbReference type="NCBI Taxonomy" id="748831"/>
    <lineage>
        <taxon>Bacteria</taxon>
        <taxon>Pseudomonadati</taxon>
        <taxon>Verrucomicrobiota</taxon>
        <taxon>Verrucomicrobiia</taxon>
        <taxon>Verrucomicrobiales</taxon>
        <taxon>Verrucomicrobiaceae</taxon>
    </lineage>
</organism>
<evidence type="ECO:0000313" key="6">
    <source>
        <dbReference type="EMBL" id="GEP46479.1"/>
    </source>
</evidence>